<feature type="compositionally biased region" description="Basic and acidic residues" evidence="9">
    <location>
        <begin position="163"/>
        <end position="175"/>
    </location>
</feature>
<dbReference type="PANTHER" id="PTHR47901">
    <property type="entry name" value="CASPASE RECRUITMENT DOMAIN-CONTAINING PROTEIN 18"/>
    <property type="match status" value="1"/>
</dbReference>
<accession>A0A6A4WJM4</accession>
<dbReference type="PROSITE" id="PS50208">
    <property type="entry name" value="CASPASE_P20"/>
    <property type="match status" value="1"/>
</dbReference>
<dbReference type="InterPro" id="IPR002398">
    <property type="entry name" value="Pept_C14"/>
</dbReference>
<dbReference type="PANTHER" id="PTHR47901:SF8">
    <property type="entry name" value="CASPASE-3"/>
    <property type="match status" value="1"/>
</dbReference>
<evidence type="ECO:0000256" key="3">
    <source>
        <dbReference type="ARBA" id="ARBA00022703"/>
    </source>
</evidence>
<feature type="domain" description="Caspase family p10" evidence="10">
    <location>
        <begin position="331"/>
        <end position="419"/>
    </location>
</feature>
<evidence type="ECO:0000259" key="12">
    <source>
        <dbReference type="PROSITE" id="PS50209"/>
    </source>
</evidence>
<keyword evidence="6" id="KW-0865">Zymogen</keyword>
<dbReference type="InterPro" id="IPR001315">
    <property type="entry name" value="CARD"/>
</dbReference>
<feature type="compositionally biased region" description="Low complexity" evidence="9">
    <location>
        <begin position="115"/>
        <end position="127"/>
    </location>
</feature>
<dbReference type="PROSITE" id="PS50207">
    <property type="entry name" value="CASPASE_P10"/>
    <property type="match status" value="1"/>
</dbReference>
<reference evidence="13 14" key="1">
    <citation type="submission" date="2019-07" db="EMBL/GenBank/DDBJ databases">
        <title>Draft genome assembly of a fouling barnacle, Amphibalanus amphitrite (Darwin, 1854): The first reference genome for Thecostraca.</title>
        <authorList>
            <person name="Kim W."/>
        </authorList>
    </citation>
    <scope>NUCLEOTIDE SEQUENCE [LARGE SCALE GENOMIC DNA]</scope>
    <source>
        <strain evidence="13">SNU_AA5</strain>
        <tissue evidence="13">Soma without cirri and trophi</tissue>
    </source>
</reference>
<dbReference type="InterPro" id="IPR011600">
    <property type="entry name" value="Pept_C14_caspase"/>
</dbReference>
<dbReference type="Gene3D" id="3.40.50.1460">
    <property type="match status" value="1"/>
</dbReference>
<keyword evidence="14" id="KW-1185">Reference proteome</keyword>
<evidence type="ECO:0000256" key="6">
    <source>
        <dbReference type="ARBA" id="ARBA00023145"/>
    </source>
</evidence>
<evidence type="ECO:0000259" key="11">
    <source>
        <dbReference type="PROSITE" id="PS50208"/>
    </source>
</evidence>
<feature type="active site" evidence="7">
    <location>
        <position position="261"/>
    </location>
</feature>
<dbReference type="GO" id="GO:0004197">
    <property type="term" value="F:cysteine-type endopeptidase activity"/>
    <property type="evidence" value="ECO:0007669"/>
    <property type="project" value="InterPro"/>
</dbReference>
<evidence type="ECO:0000256" key="5">
    <source>
        <dbReference type="ARBA" id="ARBA00022807"/>
    </source>
</evidence>
<evidence type="ECO:0000256" key="8">
    <source>
        <dbReference type="RuleBase" id="RU003971"/>
    </source>
</evidence>
<dbReference type="PROSITE" id="PS50209">
    <property type="entry name" value="CARD"/>
    <property type="match status" value="1"/>
</dbReference>
<dbReference type="Proteomes" id="UP000440578">
    <property type="component" value="Unassembled WGS sequence"/>
</dbReference>
<evidence type="ECO:0000256" key="1">
    <source>
        <dbReference type="ARBA" id="ARBA00010134"/>
    </source>
</evidence>
<evidence type="ECO:0000313" key="14">
    <source>
        <dbReference type="Proteomes" id="UP000440578"/>
    </source>
</evidence>
<dbReference type="InterPro" id="IPR015917">
    <property type="entry name" value="Pept_C14A"/>
</dbReference>
<dbReference type="InterPro" id="IPR001309">
    <property type="entry name" value="Pept_C14_p20"/>
</dbReference>
<comment type="similarity">
    <text evidence="1 8">Belongs to the peptidase C14A family.</text>
</comment>
<keyword evidence="5" id="KW-0788">Thiol protease</keyword>
<keyword evidence="3" id="KW-0053">Apoptosis</keyword>
<evidence type="ECO:0000259" key="10">
    <source>
        <dbReference type="PROSITE" id="PS50207"/>
    </source>
</evidence>
<dbReference type="OrthoDB" id="6044770at2759"/>
<dbReference type="GO" id="GO:0006508">
    <property type="term" value="P:proteolysis"/>
    <property type="evidence" value="ECO:0007669"/>
    <property type="project" value="UniProtKB-KW"/>
</dbReference>
<evidence type="ECO:0000313" key="13">
    <source>
        <dbReference type="EMBL" id="KAF0305399.1"/>
    </source>
</evidence>
<feature type="active site" evidence="7">
    <location>
        <position position="304"/>
    </location>
</feature>
<dbReference type="SMART" id="SM00114">
    <property type="entry name" value="CARD"/>
    <property type="match status" value="1"/>
</dbReference>
<dbReference type="InterPro" id="IPR029030">
    <property type="entry name" value="Caspase-like_dom_sf"/>
</dbReference>
<dbReference type="PIRSF" id="PIRSF038001">
    <property type="entry name" value="Caspase_ICE"/>
    <property type="match status" value="1"/>
</dbReference>
<dbReference type="SUPFAM" id="SSF52129">
    <property type="entry name" value="Caspase-like"/>
    <property type="match status" value="1"/>
</dbReference>
<dbReference type="GO" id="GO:0042981">
    <property type="term" value="P:regulation of apoptotic process"/>
    <property type="evidence" value="ECO:0007669"/>
    <property type="project" value="InterPro"/>
</dbReference>
<evidence type="ECO:0000256" key="2">
    <source>
        <dbReference type="ARBA" id="ARBA00022670"/>
    </source>
</evidence>
<dbReference type="EMBL" id="VIIS01000753">
    <property type="protein sequence ID" value="KAF0305399.1"/>
    <property type="molecule type" value="Genomic_DNA"/>
</dbReference>
<dbReference type="Pfam" id="PF00656">
    <property type="entry name" value="Peptidase_C14"/>
    <property type="match status" value="1"/>
</dbReference>
<dbReference type="GO" id="GO:0006915">
    <property type="term" value="P:apoptotic process"/>
    <property type="evidence" value="ECO:0007669"/>
    <property type="project" value="UniProtKB-KW"/>
</dbReference>
<name>A0A6A4WJM4_AMPAM</name>
<keyword evidence="4" id="KW-0378">Hydrolase</keyword>
<feature type="region of interest" description="Disordered" evidence="9">
    <location>
        <begin position="115"/>
        <end position="175"/>
    </location>
</feature>
<dbReference type="PRINTS" id="PR00376">
    <property type="entry name" value="IL1BCENZYME"/>
</dbReference>
<comment type="caution">
    <text evidence="13">The sequence shown here is derived from an EMBL/GenBank/DDBJ whole genome shotgun (WGS) entry which is preliminary data.</text>
</comment>
<dbReference type="SUPFAM" id="SSF47986">
    <property type="entry name" value="DEATH domain"/>
    <property type="match status" value="1"/>
</dbReference>
<dbReference type="AlphaFoldDB" id="A0A6A4WJM4"/>
<sequence length="421" mass="46795">MNDADRETIRRQLPSLLASVQLSEELLDQLQRLRVLTLDFREELDVEPRPRERLRRLLLEIPRRGPDAFDGLVKALLETGQLEPAKLLRPGLTHADLSPAALAAISAAAIARQAAQRAPHCTPTTPVHRPPPVQERPPLTGDRPPPPAAGDRPDAPGPSLHLRPTDTVRGSERDTYRMISSPRGLALVISNINFRNTDLHETREGGERDEVALPSLLKQLGFEVQLERDLDRAQLLDTISAFAKRPEHGMYDMAVLAVLTHGGQHVLYGVDSRPLEVEQVISCFSHEAAPPLTGKPKWMLFQACRGAEGNRASRLMDSGRQATDGKAISAPVRMVAEYGDIFLTYSSIPGYVSMRDLDHGTWLVQVLCQVFAELAHSHTLSELHRVVHDRMASMVTSRNEKQTIETAQRGWSKKLYFNPGL</sequence>
<keyword evidence="2" id="KW-0645">Protease</keyword>
<evidence type="ECO:0000256" key="7">
    <source>
        <dbReference type="PIRSR" id="PIRSR038001-1"/>
    </source>
</evidence>
<evidence type="ECO:0000256" key="9">
    <source>
        <dbReference type="SAM" id="MobiDB-lite"/>
    </source>
</evidence>
<proteinExistence type="inferred from homology"/>
<evidence type="ECO:0000256" key="4">
    <source>
        <dbReference type="ARBA" id="ARBA00022801"/>
    </source>
</evidence>
<dbReference type="InterPro" id="IPR002138">
    <property type="entry name" value="Pept_C14_p10"/>
</dbReference>
<gene>
    <name evidence="13" type="primary">CASP2</name>
    <name evidence="13" type="ORF">FJT64_022937</name>
</gene>
<feature type="domain" description="CARD" evidence="12">
    <location>
        <begin position="1"/>
        <end position="91"/>
    </location>
</feature>
<dbReference type="Gene3D" id="1.10.533.10">
    <property type="entry name" value="Death Domain, Fas"/>
    <property type="match status" value="1"/>
</dbReference>
<protein>
    <submittedName>
        <fullName evidence="13">Caspase-2</fullName>
    </submittedName>
</protein>
<dbReference type="SMART" id="SM00115">
    <property type="entry name" value="CASc"/>
    <property type="match status" value="1"/>
</dbReference>
<dbReference type="Pfam" id="PF00619">
    <property type="entry name" value="CARD"/>
    <property type="match status" value="1"/>
</dbReference>
<dbReference type="InterPro" id="IPR011029">
    <property type="entry name" value="DEATH-like_dom_sf"/>
</dbReference>
<organism evidence="13 14">
    <name type="scientific">Amphibalanus amphitrite</name>
    <name type="common">Striped barnacle</name>
    <name type="synonym">Balanus amphitrite</name>
    <dbReference type="NCBI Taxonomy" id="1232801"/>
    <lineage>
        <taxon>Eukaryota</taxon>
        <taxon>Metazoa</taxon>
        <taxon>Ecdysozoa</taxon>
        <taxon>Arthropoda</taxon>
        <taxon>Crustacea</taxon>
        <taxon>Multicrustacea</taxon>
        <taxon>Cirripedia</taxon>
        <taxon>Thoracica</taxon>
        <taxon>Thoracicalcarea</taxon>
        <taxon>Balanomorpha</taxon>
        <taxon>Balanoidea</taxon>
        <taxon>Balanidae</taxon>
        <taxon>Amphibalaninae</taxon>
        <taxon>Amphibalanus</taxon>
    </lineage>
</organism>
<feature type="domain" description="Caspase family p20" evidence="11">
    <location>
        <begin position="182"/>
        <end position="308"/>
    </location>
</feature>